<gene>
    <name evidence="1" type="ORF">C1H46_045840</name>
</gene>
<organism evidence="1 2">
    <name type="scientific">Malus baccata</name>
    <name type="common">Siberian crab apple</name>
    <name type="synonym">Pyrus baccata</name>
    <dbReference type="NCBI Taxonomy" id="106549"/>
    <lineage>
        <taxon>Eukaryota</taxon>
        <taxon>Viridiplantae</taxon>
        <taxon>Streptophyta</taxon>
        <taxon>Embryophyta</taxon>
        <taxon>Tracheophyta</taxon>
        <taxon>Spermatophyta</taxon>
        <taxon>Magnoliopsida</taxon>
        <taxon>eudicotyledons</taxon>
        <taxon>Gunneridae</taxon>
        <taxon>Pentapetalae</taxon>
        <taxon>rosids</taxon>
        <taxon>fabids</taxon>
        <taxon>Rosales</taxon>
        <taxon>Rosaceae</taxon>
        <taxon>Amygdaloideae</taxon>
        <taxon>Maleae</taxon>
        <taxon>Malus</taxon>
    </lineage>
</organism>
<comment type="caution">
    <text evidence="1">The sequence shown here is derived from an EMBL/GenBank/DDBJ whole genome shotgun (WGS) entry which is preliminary data.</text>
</comment>
<sequence length="52" mass="6026">MNLHKHKIKAKPLNVYHMHKTTNNNGNLSQNTTEATYLNRHLPRSLMNSEAI</sequence>
<dbReference type="Proteomes" id="UP000315295">
    <property type="component" value="Unassembled WGS sequence"/>
</dbReference>
<evidence type="ECO:0000313" key="1">
    <source>
        <dbReference type="EMBL" id="TQD68627.1"/>
    </source>
</evidence>
<evidence type="ECO:0000313" key="2">
    <source>
        <dbReference type="Proteomes" id="UP000315295"/>
    </source>
</evidence>
<dbReference type="EMBL" id="VIEB01014440">
    <property type="protein sequence ID" value="TQD68627.1"/>
    <property type="molecule type" value="Genomic_DNA"/>
</dbReference>
<dbReference type="AlphaFoldDB" id="A0A540K2W3"/>
<reference evidence="1 2" key="1">
    <citation type="journal article" date="2019" name="G3 (Bethesda)">
        <title>Sequencing of a Wild Apple (Malus baccata) Genome Unravels the Differences Between Cultivated and Wild Apple Species Regarding Disease Resistance and Cold Tolerance.</title>
        <authorList>
            <person name="Chen X."/>
        </authorList>
    </citation>
    <scope>NUCLEOTIDE SEQUENCE [LARGE SCALE GENOMIC DNA]</scope>
    <source>
        <strain evidence="2">cv. Shandingzi</strain>
        <tissue evidence="1">Leaves</tissue>
    </source>
</reference>
<keyword evidence="2" id="KW-1185">Reference proteome</keyword>
<accession>A0A540K2W3</accession>
<name>A0A540K2W3_MALBA</name>
<proteinExistence type="predicted"/>
<protein>
    <submittedName>
        <fullName evidence="1">Uncharacterized protein</fullName>
    </submittedName>
</protein>